<evidence type="ECO:0000313" key="1">
    <source>
        <dbReference type="EMBL" id="QHT08559.1"/>
    </source>
</evidence>
<reference evidence="1" key="1">
    <citation type="journal article" date="2020" name="Nature">
        <title>Giant virus diversity and host interactions through global metagenomics.</title>
        <authorList>
            <person name="Schulz F."/>
            <person name="Roux S."/>
            <person name="Paez-Espino D."/>
            <person name="Jungbluth S."/>
            <person name="Walsh D.A."/>
            <person name="Denef V.J."/>
            <person name="McMahon K.D."/>
            <person name="Konstantinidis K.T."/>
            <person name="Eloe-Fadrosh E.A."/>
            <person name="Kyrpides N.C."/>
            <person name="Woyke T."/>
        </authorList>
    </citation>
    <scope>NUCLEOTIDE SEQUENCE</scope>
    <source>
        <strain evidence="1">GVMAG-M-3300023109-53</strain>
    </source>
</reference>
<proteinExistence type="predicted"/>
<protein>
    <submittedName>
        <fullName evidence="1">Uncharacterized protein</fullName>
    </submittedName>
</protein>
<sequence>MYIVSMFQFKIMENKLEKKNKKQLNVTPQYIATKPQSKLKENFKCLTVLLFHNDEDLVESQVKYYKKNNQDIIIFNHCSTDDTTSIINSLKSNILCVYNLSKKVNFFNNEVHSIIYEILNGEHNLNEKKDLVDLSEIKYNQFNYSSNYDWISFPESDEFLEGPDRKLSYYEYLRIVDTYKNINKITFKNFVYWFTDKDNPDIKDPCERMKYYNIKKKCASRLYAWRGKFTQIRFFGHQIESDKIDEIVDWNARHYEMRSLTQFHNKVKDRVKAKQIDKLTMTIGKGCNSHYDLMYQQIISNKKYGIIGSSELYFDDGYSDLIETEKYDWYDIYDEDSCHNYLQQQKKERKQQLKINYVIATYNGKCKRKNENPTPNNILQLHIKYLLKYKKNISQITIMKAKSDNYYKDYYNLSDIIDKSDIPIKIIDCENYAYSPGQWLYAYELYKNKFDYYFFVEDDYCGNFYGFDEIFLNCYKDSCINNIGLLSSIVEDSIGEKKAPLHFEGCVLVSMDTLNELYSNPFYNTNTPRQCLNIINNKIDFSFDWDQLKKAYAGAYYQVTFSTIFTKINIKHYSLLKINNNQYPFCYWSDEDNKLYSIIFDYNINENKYNPIKNDIAVIYNCPIVPIQAINKELFDNNNNT</sequence>
<organism evidence="1">
    <name type="scientific">viral metagenome</name>
    <dbReference type="NCBI Taxonomy" id="1070528"/>
    <lineage>
        <taxon>unclassified sequences</taxon>
        <taxon>metagenomes</taxon>
        <taxon>organismal metagenomes</taxon>
    </lineage>
</organism>
<dbReference type="EMBL" id="MN739499">
    <property type="protein sequence ID" value="QHT08559.1"/>
    <property type="molecule type" value="Genomic_DNA"/>
</dbReference>
<dbReference type="AlphaFoldDB" id="A0A6C0CXZ2"/>
<accession>A0A6C0CXZ2</accession>
<name>A0A6C0CXZ2_9ZZZZ</name>